<dbReference type="EMBL" id="BK032678">
    <property type="protein sequence ID" value="DAF54353.1"/>
    <property type="molecule type" value="Genomic_DNA"/>
</dbReference>
<organism evidence="1">
    <name type="scientific">Myoviridae sp. ctnjE18</name>
    <dbReference type="NCBI Taxonomy" id="2827706"/>
    <lineage>
        <taxon>Viruses</taxon>
        <taxon>Duplodnaviria</taxon>
        <taxon>Heunggongvirae</taxon>
        <taxon>Uroviricota</taxon>
        <taxon>Caudoviricetes</taxon>
    </lineage>
</organism>
<evidence type="ECO:0000313" key="1">
    <source>
        <dbReference type="EMBL" id="DAF54353.1"/>
    </source>
</evidence>
<sequence length="78" mass="8755">MNVTLPVKLDAGDVACNFMRTGGSYDELIDFIIELDAHMADYDFTTILISKLAKSLSADFTARDRPDYDQFIDSLKSK</sequence>
<accession>A0A8S5STL9</accession>
<name>A0A8S5STL9_9CAUD</name>
<reference evidence="1" key="1">
    <citation type="journal article" date="2021" name="Proc. Natl. Acad. Sci. U.S.A.">
        <title>A Catalog of Tens of Thousands of Viruses from Human Metagenomes Reveals Hidden Associations with Chronic Diseases.</title>
        <authorList>
            <person name="Tisza M.J."/>
            <person name="Buck C.B."/>
        </authorList>
    </citation>
    <scope>NUCLEOTIDE SEQUENCE</scope>
    <source>
        <strain evidence="1">CtnjE18</strain>
    </source>
</reference>
<proteinExistence type="predicted"/>
<protein>
    <submittedName>
        <fullName evidence="1">Uncharacterized protein</fullName>
    </submittedName>
</protein>